<reference evidence="2" key="1">
    <citation type="submission" date="2018-06" db="EMBL/GenBank/DDBJ databases">
        <title>Development of a Molecular Serotyping Scheme and a Multiplexed Luminex-Based Array for Providencia.</title>
        <authorList>
            <person name="Du Y."/>
            <person name="Liu B."/>
        </authorList>
    </citation>
    <scope>NUCLEOTIDE SEQUENCE</scope>
</reference>
<dbReference type="Pfam" id="PF00534">
    <property type="entry name" value="Glycos_transf_1"/>
    <property type="match status" value="1"/>
</dbReference>
<dbReference type="EMBL" id="MH444263">
    <property type="protein sequence ID" value="AXL96382.1"/>
    <property type="molecule type" value="Genomic_DNA"/>
</dbReference>
<evidence type="ECO:0000313" key="2">
    <source>
        <dbReference type="EMBL" id="AXL96382.1"/>
    </source>
</evidence>
<sequence>MKIGYIAKNIPLPDFKENPIIINQAKLIMDSKDYDVEIYYPNELIPSLLLSFIPNHLAQRLKKSVLQKKTFKVSGISVKKINYIRFFLNSYLEWLAIEYCNFNLSEDIALNHAHFVFPDGLIAYNLYKKKNIPYILTIREGDFINYNKNHINKKLMLKVLNHASAIISLTYSLEEKIKSLDSKTPLYRIGNFINNDFFCPSNEIKKNNKPIISVVANFIPRKNIDWIIEYHNSNRAFELIICGNGSTNDTLREMANSEIKFTGYLSKEKIIEILDQSDIFVLPSEKETFGLVYIEAAARKNIVVGMKNTGVYEPNIEGFFFAKDKTNFFEILDTILELPKDKISMLKNAAYKHALNFREDIIRDKLLDLYKAYI</sequence>
<dbReference type="InterPro" id="IPR001296">
    <property type="entry name" value="Glyco_trans_1"/>
</dbReference>
<evidence type="ECO:0000259" key="1">
    <source>
        <dbReference type="Pfam" id="PF00534"/>
    </source>
</evidence>
<dbReference type="RefSeq" id="WP_154639965.1">
    <property type="nucleotide sequence ID" value="NZ_JAPKIT010000046.1"/>
</dbReference>
<dbReference type="Gene3D" id="3.40.50.2000">
    <property type="entry name" value="Glycogen Phosphorylase B"/>
    <property type="match status" value="2"/>
</dbReference>
<dbReference type="PANTHER" id="PTHR45947:SF15">
    <property type="entry name" value="TEICHURONIC ACID BIOSYNTHESIS GLYCOSYLTRANSFERASE TUAC-RELATED"/>
    <property type="match status" value="1"/>
</dbReference>
<dbReference type="AlphaFoldDB" id="A0A346CLA8"/>
<name>A0A346CLA8_PROST</name>
<dbReference type="PANTHER" id="PTHR45947">
    <property type="entry name" value="SULFOQUINOVOSYL TRANSFERASE SQD2"/>
    <property type="match status" value="1"/>
</dbReference>
<accession>A0A346CLA8</accession>
<dbReference type="InterPro" id="IPR050194">
    <property type="entry name" value="Glycosyltransferase_grp1"/>
</dbReference>
<organism evidence="2">
    <name type="scientific">Providencia stuartii</name>
    <dbReference type="NCBI Taxonomy" id="588"/>
    <lineage>
        <taxon>Bacteria</taxon>
        <taxon>Pseudomonadati</taxon>
        <taxon>Pseudomonadota</taxon>
        <taxon>Gammaproteobacteria</taxon>
        <taxon>Enterobacterales</taxon>
        <taxon>Morganellaceae</taxon>
        <taxon>Providencia</taxon>
    </lineage>
</organism>
<proteinExistence type="predicted"/>
<dbReference type="GO" id="GO:0016757">
    <property type="term" value="F:glycosyltransferase activity"/>
    <property type="evidence" value="ECO:0007669"/>
    <property type="project" value="InterPro"/>
</dbReference>
<protein>
    <submittedName>
        <fullName evidence="2">Putative glycosyltransferase</fullName>
    </submittedName>
</protein>
<gene>
    <name evidence="2" type="primary">gt1</name>
</gene>
<keyword evidence="2" id="KW-0808">Transferase</keyword>
<dbReference type="SUPFAM" id="SSF53756">
    <property type="entry name" value="UDP-Glycosyltransferase/glycogen phosphorylase"/>
    <property type="match status" value="1"/>
</dbReference>
<feature type="domain" description="Glycosyl transferase family 1" evidence="1">
    <location>
        <begin position="205"/>
        <end position="351"/>
    </location>
</feature>